<name>A0A7W9YYK7_9HYPH</name>
<dbReference type="AlphaFoldDB" id="A0A7W9YYK7"/>
<evidence type="ECO:0000256" key="1">
    <source>
        <dbReference type="ARBA" id="ARBA00023172"/>
    </source>
</evidence>
<evidence type="ECO:0000313" key="3">
    <source>
        <dbReference type="Proteomes" id="UP000535501"/>
    </source>
</evidence>
<dbReference type="RefSeq" id="WP_139346369.1">
    <property type="nucleotide sequence ID" value="NZ_JACHEJ010000006.1"/>
</dbReference>
<reference evidence="2 3" key="1">
    <citation type="submission" date="2020-08" db="EMBL/GenBank/DDBJ databases">
        <title>Genomic Encyclopedia of Type Strains, Phase IV (KMG-IV): sequencing the most valuable type-strain genomes for metagenomic binning, comparative biology and taxonomic classification.</title>
        <authorList>
            <person name="Goeker M."/>
        </authorList>
    </citation>
    <scope>NUCLEOTIDE SEQUENCE [LARGE SCALE GENOMIC DNA]</scope>
    <source>
        <strain evidence="2 3">DSM 102134</strain>
    </source>
</reference>
<proteinExistence type="predicted"/>
<evidence type="ECO:0000313" key="2">
    <source>
        <dbReference type="EMBL" id="MBB6180788.1"/>
    </source>
</evidence>
<dbReference type="GO" id="GO:0015074">
    <property type="term" value="P:DNA integration"/>
    <property type="evidence" value="ECO:0007669"/>
    <property type="project" value="InterPro"/>
</dbReference>
<organism evidence="2 3">
    <name type="scientific">Pseudorhizobium flavum</name>
    <dbReference type="NCBI Taxonomy" id="1335061"/>
    <lineage>
        <taxon>Bacteria</taxon>
        <taxon>Pseudomonadati</taxon>
        <taxon>Pseudomonadota</taxon>
        <taxon>Alphaproteobacteria</taxon>
        <taxon>Hyphomicrobiales</taxon>
        <taxon>Rhizobiaceae</taxon>
        <taxon>Rhizobium/Agrobacterium group</taxon>
        <taxon>Pseudorhizobium</taxon>
    </lineage>
</organism>
<sequence>MMPQSAAPPLFYLESERKLTVVELPPDVIDSWEAAVWRHKKHPGQPERLSWERKLPNGEMLTDLKWAPLLEMCRRYYCHLRNTRPVVLVRATAFSRMSIVFQLVDWVVATKFPSFASVTASSIKSLVDSIGDGISAARGAVKKSRARAGTLPVKNSQSTERVYKASSGYLSVVLSVIHELYDLYCIPVEDEVFMLNDGFRYSLFDDFLEAAEAGRKKGSSQDQTDDINEEAVFAYTDVALQYVYDYADELIDLQERVDALPPPTTSRVSPGERTALVAELLAFEVLAETSTILTSDGPNYTKIAQQCGVGPTSIYRPHFKKLILKAAHARKSAHDKRETFAKHLFEEARSNRVKLQRTPTRTRNAGSLIGLPFYGKHSGTASPWPIETIGASRHNGRSLEAAITDLWTSIAIIILAWEADRTGEALSLDADCLEEGVDGWYLKSRVFKNRNEVAGSETRHPCPAVVVRAIQIAVRLGAKARLESGSNELFLRENRLRESVSDQSSLRKRMADFAARYVPGDVANGIKFIPRHFRRFFPTLWVNYYSYGGRFRALQRLLNHDELTTTILYSRRASRLDAARESQTRMTSRLIGDHLLNGLPLVGGALKKVQSTIARLDFRVSSPTDIPRKLEKELSASGVRVYPLVFGYCFWDSDARQTARCRTSTEPGSAVAWPSTGKTETVCGECVNFFTTPVFQSFWSMAYDRHKQMEEDSRAPAILRRFARKGRRIAERFLRMLSA</sequence>
<keyword evidence="1" id="KW-0233">DNA recombination</keyword>
<dbReference type="Gene3D" id="1.10.443.10">
    <property type="entry name" value="Intergrase catalytic core"/>
    <property type="match status" value="1"/>
</dbReference>
<accession>A0A7W9YYK7</accession>
<dbReference type="SUPFAM" id="SSF56349">
    <property type="entry name" value="DNA breaking-rejoining enzymes"/>
    <property type="match status" value="1"/>
</dbReference>
<dbReference type="EMBL" id="JACHEJ010000006">
    <property type="protein sequence ID" value="MBB6180788.1"/>
    <property type="molecule type" value="Genomic_DNA"/>
</dbReference>
<gene>
    <name evidence="2" type="ORF">HNQ75_002770</name>
</gene>
<comment type="caution">
    <text evidence="2">The sequence shown here is derived from an EMBL/GenBank/DDBJ whole genome shotgun (WGS) entry which is preliminary data.</text>
</comment>
<dbReference type="GO" id="GO:0006310">
    <property type="term" value="P:DNA recombination"/>
    <property type="evidence" value="ECO:0007669"/>
    <property type="project" value="UniProtKB-KW"/>
</dbReference>
<dbReference type="InterPro" id="IPR013762">
    <property type="entry name" value="Integrase-like_cat_sf"/>
</dbReference>
<keyword evidence="3" id="KW-1185">Reference proteome</keyword>
<dbReference type="GO" id="GO:0003677">
    <property type="term" value="F:DNA binding"/>
    <property type="evidence" value="ECO:0007669"/>
    <property type="project" value="InterPro"/>
</dbReference>
<dbReference type="Proteomes" id="UP000535501">
    <property type="component" value="Unassembled WGS sequence"/>
</dbReference>
<protein>
    <submittedName>
        <fullName evidence="2">Integrase</fullName>
    </submittedName>
</protein>
<dbReference type="InterPro" id="IPR011010">
    <property type="entry name" value="DNA_brk_join_enz"/>
</dbReference>